<dbReference type="AlphaFoldDB" id="C2EQH0"/>
<dbReference type="Proteomes" id="UP000005583">
    <property type="component" value="Unassembled WGS sequence"/>
</dbReference>
<comment type="caution">
    <text evidence="1">The sequence shown here is derived from an EMBL/GenBank/DDBJ whole genome shotgun (WGS) entry which is preliminary data.</text>
</comment>
<accession>C2EQH0</accession>
<evidence type="ECO:0000313" key="1">
    <source>
        <dbReference type="EMBL" id="EEJ71184.1"/>
    </source>
</evidence>
<evidence type="ECO:0000313" key="2">
    <source>
        <dbReference type="Proteomes" id="UP000005583"/>
    </source>
</evidence>
<sequence>MIKMEKQLSLFSTDDLDSKELKPEDKEKNTQASYSAWGWLFQITAAIVMGLKYRKNLTEIKVEGKTEDIELYFKNKKPIYVQAKSTGKSIEDTSNATQHCTAALNTLINTSNIKKNNYSQLIYISNFLNPLKLTDEVWRALWKPNKDELLVQNYANDIPKEGKDYLNERADEAKNQLKKGGYLSTDYYFDWNKVSVATLIFSRKNEENLEDNIKECAALNKLVDEILERDTNVLRDNIEAELYRRYGNNATNFKLTIKKNEICSLFIYKIVQGAPETYLEKNIPIFEQADVETYAKGFIDEQSQNIEVINKILADFYEFDASKYNNEDEKLNAFIDQEGEDKQLKSYFPMDEKDEEIQKGCLKYLTYKILYKQRVIKNTREEFSI</sequence>
<keyword evidence="2" id="KW-1185">Reference proteome</keyword>
<dbReference type="STRING" id="525365.HMPREF0548_1916"/>
<protein>
    <recommendedName>
        <fullName evidence="3">DUF4297 domain-containing protein</fullName>
    </recommendedName>
</protein>
<dbReference type="HOGENOM" id="CLU_717268_0_0_9"/>
<name>C2EQH0_9LACO</name>
<organism evidence="1 2">
    <name type="scientific">Lactobacillus ultunensis DSM 16047</name>
    <dbReference type="NCBI Taxonomy" id="525365"/>
    <lineage>
        <taxon>Bacteria</taxon>
        <taxon>Bacillati</taxon>
        <taxon>Bacillota</taxon>
        <taxon>Bacilli</taxon>
        <taxon>Lactobacillales</taxon>
        <taxon>Lactobacillaceae</taxon>
        <taxon>Lactobacillus</taxon>
    </lineage>
</organism>
<dbReference type="EMBL" id="ACGU01000108">
    <property type="protein sequence ID" value="EEJ71184.1"/>
    <property type="molecule type" value="Genomic_DNA"/>
</dbReference>
<gene>
    <name evidence="1" type="ORF">HMPREF0548_1916</name>
</gene>
<dbReference type="eggNOG" id="ENOG502ZAV0">
    <property type="taxonomic scope" value="Bacteria"/>
</dbReference>
<evidence type="ECO:0008006" key="3">
    <source>
        <dbReference type="Google" id="ProtNLM"/>
    </source>
</evidence>
<reference evidence="1 2" key="1">
    <citation type="submission" date="2009-01" db="EMBL/GenBank/DDBJ databases">
        <authorList>
            <person name="Qin X."/>
            <person name="Bachman B."/>
            <person name="Battles P."/>
            <person name="Bell A."/>
            <person name="Bess C."/>
            <person name="Bickham C."/>
            <person name="Chaboub L."/>
            <person name="Chen D."/>
            <person name="Coyle M."/>
            <person name="Deiros D.R."/>
            <person name="Dinh H."/>
            <person name="Forbes L."/>
            <person name="Fowler G."/>
            <person name="Francisco L."/>
            <person name="Fu Q."/>
            <person name="Gubbala S."/>
            <person name="Hale W."/>
            <person name="Han Y."/>
            <person name="Hemphill L."/>
            <person name="Highlander S.K."/>
            <person name="Hirani K."/>
            <person name="Hogues M."/>
            <person name="Jackson L."/>
            <person name="Jakkamsetti A."/>
            <person name="Javaid M."/>
            <person name="Jiang H."/>
            <person name="Korchina V."/>
            <person name="Kovar C."/>
            <person name="Lara F."/>
            <person name="Lee S."/>
            <person name="Mata R."/>
            <person name="Mathew T."/>
            <person name="Moen C."/>
            <person name="Morales K."/>
            <person name="Munidasa M."/>
            <person name="Nazareth L."/>
            <person name="Ngo R."/>
            <person name="Nguyen L."/>
            <person name="Okwuonu G."/>
            <person name="Ongeri F."/>
            <person name="Patil S."/>
            <person name="Petrosino J."/>
            <person name="Pham C."/>
            <person name="Pham P."/>
            <person name="Pu L.-L."/>
            <person name="Puazo M."/>
            <person name="Raj R."/>
            <person name="Reid J."/>
            <person name="Rouhana J."/>
            <person name="Saada N."/>
            <person name="Shang Y."/>
            <person name="Simmons D."/>
            <person name="Thornton R."/>
            <person name="Warren J."/>
            <person name="Weissenberger G."/>
            <person name="Zhang J."/>
            <person name="Zhang L."/>
            <person name="Zhou C."/>
            <person name="Zhu D."/>
            <person name="Muzny D."/>
            <person name="Worley K."/>
            <person name="Gibbs R."/>
        </authorList>
    </citation>
    <scope>NUCLEOTIDE SEQUENCE [LARGE SCALE GENOMIC DNA]</scope>
    <source>
        <strain evidence="1 2">DSM 16047</strain>
    </source>
</reference>
<proteinExistence type="predicted"/>